<comment type="caution">
    <text evidence="2">The sequence shown here is derived from an EMBL/GenBank/DDBJ whole genome shotgun (WGS) entry which is preliminary data.</text>
</comment>
<dbReference type="AlphaFoldDB" id="A0A1E3H3P3"/>
<dbReference type="RefSeq" id="WP_069306533.1">
    <property type="nucleotide sequence ID" value="NZ_MCRJ01000034.1"/>
</dbReference>
<feature type="transmembrane region" description="Helical" evidence="1">
    <location>
        <begin position="12"/>
        <end position="30"/>
    </location>
</feature>
<evidence type="ECO:0000256" key="1">
    <source>
        <dbReference type="SAM" id="Phobius"/>
    </source>
</evidence>
<gene>
    <name evidence="2" type="ORF">A6302_01704</name>
</gene>
<organism evidence="2 3">
    <name type="scientific">Methylobrevis pamukkalensis</name>
    <dbReference type="NCBI Taxonomy" id="1439726"/>
    <lineage>
        <taxon>Bacteria</taxon>
        <taxon>Pseudomonadati</taxon>
        <taxon>Pseudomonadota</taxon>
        <taxon>Alphaproteobacteria</taxon>
        <taxon>Hyphomicrobiales</taxon>
        <taxon>Pleomorphomonadaceae</taxon>
        <taxon>Methylobrevis</taxon>
    </lineage>
</organism>
<accession>A0A1E3H3P3</accession>
<dbReference type="Proteomes" id="UP000094622">
    <property type="component" value="Unassembled WGS sequence"/>
</dbReference>
<sequence>MSSSCLTGSRKIIATGLAITSMIVVGLANLEMSSDSAGAGSTVAATKADASLATVSSGEAYGHADTAEEASAAPFQGPQNIRVILALK</sequence>
<name>A0A1E3H3P3_9HYPH</name>
<evidence type="ECO:0000313" key="2">
    <source>
        <dbReference type="EMBL" id="ODN70932.1"/>
    </source>
</evidence>
<keyword evidence="3" id="KW-1185">Reference proteome</keyword>
<keyword evidence="1" id="KW-0812">Transmembrane</keyword>
<proteinExistence type="predicted"/>
<dbReference type="EMBL" id="MCRJ01000034">
    <property type="protein sequence ID" value="ODN70932.1"/>
    <property type="molecule type" value="Genomic_DNA"/>
</dbReference>
<keyword evidence="1" id="KW-0472">Membrane</keyword>
<protein>
    <submittedName>
        <fullName evidence="2">Uncharacterized protein</fullName>
    </submittedName>
</protein>
<evidence type="ECO:0000313" key="3">
    <source>
        <dbReference type="Proteomes" id="UP000094622"/>
    </source>
</evidence>
<reference evidence="2 3" key="1">
    <citation type="submission" date="2016-07" db="EMBL/GenBank/DDBJ databases">
        <title>Draft Genome Sequence of Methylobrevis pamukkalensis PK2.</title>
        <authorList>
            <person name="Vasilenko O.V."/>
            <person name="Doronina N.V."/>
            <person name="Shmareva M.N."/>
            <person name="Tarlachkov S.V."/>
            <person name="Mustakhimov I."/>
            <person name="Trotsenko Y.A."/>
        </authorList>
    </citation>
    <scope>NUCLEOTIDE SEQUENCE [LARGE SCALE GENOMIC DNA]</scope>
    <source>
        <strain evidence="2 3">PK2</strain>
    </source>
</reference>
<keyword evidence="1" id="KW-1133">Transmembrane helix</keyword>